<dbReference type="Proteomes" id="UP000467841">
    <property type="component" value="Unassembled WGS sequence"/>
</dbReference>
<dbReference type="PANTHER" id="PTHR19446">
    <property type="entry name" value="REVERSE TRANSCRIPTASES"/>
    <property type="match status" value="1"/>
</dbReference>
<dbReference type="InterPro" id="IPR043502">
    <property type="entry name" value="DNA/RNA_pol_sf"/>
</dbReference>
<evidence type="ECO:0000259" key="1">
    <source>
        <dbReference type="PROSITE" id="PS50878"/>
    </source>
</evidence>
<dbReference type="SUPFAM" id="SSF56672">
    <property type="entry name" value="DNA/RNA polymerases"/>
    <property type="match status" value="1"/>
</dbReference>
<reference evidence="2" key="1">
    <citation type="submission" date="2020-01" db="EMBL/GenBank/DDBJ databases">
        <authorList>
            <person name="Mishra B."/>
        </authorList>
    </citation>
    <scope>NUCLEOTIDE SEQUENCE [LARGE SCALE GENOMIC DNA]</scope>
</reference>
<dbReference type="OrthoDB" id="1002184at2759"/>
<dbReference type="PROSITE" id="PS50878">
    <property type="entry name" value="RT_POL"/>
    <property type="match status" value="1"/>
</dbReference>
<sequence length="289" mass="33195">MEGFPQLTRDEQRSLNKRIELIEVEEAIIRMGKFKAPGPDGFQPVFYHNCWDVIRESVTQFVLEFFESGQLSQKMNDALLVLIGKVAKPEKISKFRPISLCNVLFKTITKTMVNRLKKVIANLIGPAQASFIPGRLSTDNIVVLQEVVHSMRRKKGKKGWMLLKLDLEKAYDRVRWDYLEDTLVASGLSEKWVRWILECVTGPSMHVLWNGEKPEAGKPERGLRQGDPLSPYLFVMCMERLCHMIERSMEEKKWKPISLSRGGPKLSLMCFADDLILFVEASVAQIRII</sequence>
<dbReference type="InterPro" id="IPR000477">
    <property type="entry name" value="RT_dom"/>
</dbReference>
<name>A0A6D2K0E8_9BRAS</name>
<protein>
    <recommendedName>
        <fullName evidence="1">Reverse transcriptase domain-containing protein</fullName>
    </recommendedName>
</protein>
<comment type="caution">
    <text evidence="2">The sequence shown here is derived from an EMBL/GenBank/DDBJ whole genome shotgun (WGS) entry which is preliminary data.</text>
</comment>
<dbReference type="CDD" id="cd01650">
    <property type="entry name" value="RT_nLTR_like"/>
    <property type="match status" value="1"/>
</dbReference>
<keyword evidence="3" id="KW-1185">Reference proteome</keyword>
<dbReference type="EMBL" id="CACVBM020001274">
    <property type="protein sequence ID" value="CAA7042859.1"/>
    <property type="molecule type" value="Genomic_DNA"/>
</dbReference>
<evidence type="ECO:0000313" key="3">
    <source>
        <dbReference type="Proteomes" id="UP000467841"/>
    </source>
</evidence>
<proteinExistence type="predicted"/>
<gene>
    <name evidence="2" type="ORF">MERR_LOCUS30094</name>
</gene>
<dbReference type="Pfam" id="PF00078">
    <property type="entry name" value="RVT_1"/>
    <property type="match status" value="1"/>
</dbReference>
<accession>A0A6D2K0E8</accession>
<dbReference type="AlphaFoldDB" id="A0A6D2K0E8"/>
<feature type="domain" description="Reverse transcriptase" evidence="1">
    <location>
        <begin position="64"/>
        <end position="289"/>
    </location>
</feature>
<organism evidence="2 3">
    <name type="scientific">Microthlaspi erraticum</name>
    <dbReference type="NCBI Taxonomy" id="1685480"/>
    <lineage>
        <taxon>Eukaryota</taxon>
        <taxon>Viridiplantae</taxon>
        <taxon>Streptophyta</taxon>
        <taxon>Embryophyta</taxon>
        <taxon>Tracheophyta</taxon>
        <taxon>Spermatophyta</taxon>
        <taxon>Magnoliopsida</taxon>
        <taxon>eudicotyledons</taxon>
        <taxon>Gunneridae</taxon>
        <taxon>Pentapetalae</taxon>
        <taxon>rosids</taxon>
        <taxon>malvids</taxon>
        <taxon>Brassicales</taxon>
        <taxon>Brassicaceae</taxon>
        <taxon>Coluteocarpeae</taxon>
        <taxon>Microthlaspi</taxon>
    </lineage>
</organism>
<evidence type="ECO:0000313" key="2">
    <source>
        <dbReference type="EMBL" id="CAA7042859.1"/>
    </source>
</evidence>